<accession>Q10WJ8</accession>
<dbReference type="CDD" id="cd02440">
    <property type="entry name" value="AdoMet_MTases"/>
    <property type="match status" value="1"/>
</dbReference>
<reference evidence="2" key="1">
    <citation type="submission" date="2006-06" db="EMBL/GenBank/DDBJ databases">
        <title>Complete sequence of Trichodesmium erythraeum IMS101.</title>
        <authorList>
            <consortium name="US DOE Joint Genome Institute"/>
            <person name="Copeland A."/>
            <person name="Lucas S."/>
            <person name="Lapidus A."/>
            <person name="Barry K."/>
            <person name="Detter J.C."/>
            <person name="Glavina del Rio T."/>
            <person name="Hammon N."/>
            <person name="Israni S."/>
            <person name="Dalin E."/>
            <person name="Tice H."/>
            <person name="Pitluck S."/>
            <person name="Kiss H."/>
            <person name="Munk A.C."/>
            <person name="Brettin T."/>
            <person name="Bruce D."/>
            <person name="Han C."/>
            <person name="Tapia R."/>
            <person name="Gilna P."/>
            <person name="Schmutz J."/>
            <person name="Larimer F."/>
            <person name="Land M."/>
            <person name="Hauser L."/>
            <person name="Kyrpides N."/>
            <person name="Kim E."/>
            <person name="Richardson P."/>
        </authorList>
    </citation>
    <scope>NUCLEOTIDE SEQUENCE [LARGE SCALE GENOMIC DNA]</scope>
    <source>
        <strain evidence="2">IMS101</strain>
    </source>
</reference>
<dbReference type="InterPro" id="IPR029063">
    <property type="entry name" value="SAM-dependent_MTases_sf"/>
</dbReference>
<dbReference type="AlphaFoldDB" id="Q10WJ8"/>
<proteinExistence type="predicted"/>
<dbReference type="OrthoDB" id="449725at2"/>
<name>Q10WJ8_TRIEI</name>
<dbReference type="RefSeq" id="WP_011613702.1">
    <property type="nucleotide sequence ID" value="NC_008312.1"/>
</dbReference>
<evidence type="ECO:0000259" key="1">
    <source>
        <dbReference type="Pfam" id="PF05175"/>
    </source>
</evidence>
<dbReference type="HOGENOM" id="CLU_1124146_0_0_3"/>
<organism evidence="2">
    <name type="scientific">Trichodesmium erythraeum (strain IMS101)</name>
    <dbReference type="NCBI Taxonomy" id="203124"/>
    <lineage>
        <taxon>Bacteria</taxon>
        <taxon>Bacillati</taxon>
        <taxon>Cyanobacteriota</taxon>
        <taxon>Cyanophyceae</taxon>
        <taxon>Oscillatoriophycideae</taxon>
        <taxon>Oscillatoriales</taxon>
        <taxon>Microcoleaceae</taxon>
        <taxon>Trichodesmium</taxon>
    </lineage>
</organism>
<dbReference type="InterPro" id="IPR007848">
    <property type="entry name" value="Small_mtfrase_dom"/>
</dbReference>
<dbReference type="SUPFAM" id="SSF53335">
    <property type="entry name" value="S-adenosyl-L-methionine-dependent methyltransferases"/>
    <property type="match status" value="1"/>
</dbReference>
<dbReference type="Pfam" id="PF05175">
    <property type="entry name" value="MTS"/>
    <property type="match status" value="1"/>
</dbReference>
<dbReference type="KEGG" id="ter:Tery_4387"/>
<feature type="domain" description="Methyltransferase small" evidence="1">
    <location>
        <begin position="73"/>
        <end position="149"/>
    </location>
</feature>
<gene>
    <name evidence="2" type="ordered locus">Tery_4387</name>
</gene>
<dbReference type="STRING" id="203124.Tery_4387"/>
<dbReference type="Gene3D" id="3.40.50.150">
    <property type="entry name" value="Vaccinia Virus protein VP39"/>
    <property type="match status" value="1"/>
</dbReference>
<dbReference type="eggNOG" id="COG2813">
    <property type="taxonomic scope" value="Bacteria"/>
</dbReference>
<evidence type="ECO:0000313" key="2">
    <source>
        <dbReference type="EMBL" id="ABG53376.1"/>
    </source>
</evidence>
<dbReference type="EMBL" id="CP000393">
    <property type="protein sequence ID" value="ABG53376.1"/>
    <property type="molecule type" value="Genomic_DNA"/>
</dbReference>
<sequence>MIRQEDVKIILQEEEVLKYDRKDYLKFHEELSSKDREITILFQDKPIFNVLVPQGVFNPYGGIAAQAFMSGILNQIINVKGKKVLDLGCGSGVLGLCCLFKDSNKVVFSDLHPNIMPLKNNPLIREQDEVKVQNLCVGEADKSYDLAFMPFPSRSIDRPINADSYEMGILRNDDLVFRAIEQVGRVLVPGGEFVFFYRVFNERFPLYLEVMSKLAAHFDLTTLKLLWYVEEDDGHGLLLSVDKYSGK</sequence>
<dbReference type="GO" id="GO:0008168">
    <property type="term" value="F:methyltransferase activity"/>
    <property type="evidence" value="ECO:0007669"/>
    <property type="project" value="InterPro"/>
</dbReference>
<protein>
    <recommendedName>
        <fullName evidence="1">Methyltransferase small domain-containing protein</fullName>
    </recommendedName>
</protein>